<evidence type="ECO:0000256" key="8">
    <source>
        <dbReference type="PROSITE-ProRule" id="PRU01077"/>
    </source>
</evidence>
<feature type="region of interest" description="Disordered" evidence="10">
    <location>
        <begin position="499"/>
        <end position="539"/>
    </location>
</feature>
<dbReference type="CDD" id="cd11761">
    <property type="entry name" value="SH3_FCHSD_1"/>
    <property type="match status" value="1"/>
</dbReference>
<dbReference type="PROSITE" id="PS50002">
    <property type="entry name" value="SH3"/>
    <property type="match status" value="2"/>
</dbReference>
<proteinExistence type="predicted"/>
<evidence type="ECO:0000256" key="2">
    <source>
        <dbReference type="ARBA" id="ARBA00022443"/>
    </source>
</evidence>
<dbReference type="InterPro" id="IPR027267">
    <property type="entry name" value="AH/BAR_dom_sf"/>
</dbReference>
<dbReference type="GO" id="GO:0055037">
    <property type="term" value="C:recycling endosome"/>
    <property type="evidence" value="ECO:0007669"/>
    <property type="project" value="TreeGrafter"/>
</dbReference>
<keyword evidence="6" id="KW-0966">Cell projection</keyword>
<comment type="subcellular location">
    <subcellularLocation>
        <location evidence="1">Cell projection</location>
    </subcellularLocation>
</comment>
<dbReference type="FunFam" id="2.30.30.40:FF:000060">
    <property type="entry name" value="FCH and double SH3 domains protein 2"/>
    <property type="match status" value="1"/>
</dbReference>
<dbReference type="PRINTS" id="PR00452">
    <property type="entry name" value="SH3DOMAIN"/>
</dbReference>
<dbReference type="FunFam" id="2.30.30.40:FF:000033">
    <property type="entry name" value="FCH and double SH3 domains protein 2"/>
    <property type="match status" value="1"/>
</dbReference>
<feature type="compositionally biased region" description="Pro residues" evidence="10">
    <location>
        <begin position="506"/>
        <end position="517"/>
    </location>
</feature>
<dbReference type="GO" id="GO:0042995">
    <property type="term" value="C:cell projection"/>
    <property type="evidence" value="ECO:0007669"/>
    <property type="project" value="UniProtKB-SubCell"/>
</dbReference>
<dbReference type="SUPFAM" id="SSF103657">
    <property type="entry name" value="BAR/IMD domain-like"/>
    <property type="match status" value="1"/>
</dbReference>
<evidence type="ECO:0000256" key="5">
    <source>
        <dbReference type="ARBA" id="ARBA00023121"/>
    </source>
</evidence>
<dbReference type="Proteomes" id="UP000694521">
    <property type="component" value="Unplaced"/>
</dbReference>
<dbReference type="CDD" id="cd11895">
    <property type="entry name" value="SH3_FCHSD1_2"/>
    <property type="match status" value="1"/>
</dbReference>
<evidence type="ECO:0000313" key="13">
    <source>
        <dbReference type="Ensembl" id="ENSACDP00005007771.1"/>
    </source>
</evidence>
<dbReference type="InterPro" id="IPR035460">
    <property type="entry name" value="FCHSD_SH3_1"/>
</dbReference>
<evidence type="ECO:0000256" key="7">
    <source>
        <dbReference type="PROSITE-ProRule" id="PRU00192"/>
    </source>
</evidence>
<feature type="domain" description="F-BAR" evidence="12">
    <location>
        <begin position="1"/>
        <end position="161"/>
    </location>
</feature>
<dbReference type="GO" id="GO:0031594">
    <property type="term" value="C:neuromuscular junction"/>
    <property type="evidence" value="ECO:0007669"/>
    <property type="project" value="TreeGrafter"/>
</dbReference>
<dbReference type="GO" id="GO:0051495">
    <property type="term" value="P:positive regulation of cytoskeleton organization"/>
    <property type="evidence" value="ECO:0007669"/>
    <property type="project" value="UniProtKB-ARBA"/>
</dbReference>
<dbReference type="GO" id="GO:0030833">
    <property type="term" value="P:regulation of actin filament polymerization"/>
    <property type="evidence" value="ECO:0007669"/>
    <property type="project" value="TreeGrafter"/>
</dbReference>
<gene>
    <name evidence="13" type="primary">FCHSD1</name>
</gene>
<keyword evidence="5" id="KW-0446">Lipid-binding</keyword>
<dbReference type="PANTHER" id="PTHR15735:SF4">
    <property type="entry name" value="F-BAR AND DOUBLE SH3 DOMAINS PROTEIN 1"/>
    <property type="match status" value="1"/>
</dbReference>
<name>A0A8B9DN49_ANSCY</name>
<dbReference type="Pfam" id="PF00018">
    <property type="entry name" value="SH3_1"/>
    <property type="match status" value="1"/>
</dbReference>
<sequence>MLKKSIEQLQKAQAELLETVKELDKAKKQFTHLQHSSEVAKDKAADVEARLRKSDRRIFHTKASLQKLSAKFSAQLAEYSRQLAGVQNEYVLTLVSANAHLDHYYRVELPAVMQALDGDLYERLRDHLTTAGQAEVETCRATQEWFQSVSEAATRVCREQDLLLFLQDHAAFTLAPEQRFQLAGIPEVSLLEPEDGGASLEKEARRWATRVTRDGKNKAHGEEVLQRLEARRQQVSEAEAAAVERQMEEVRENIRKAEVGKAKAEARLALLRAVGLDVDAWLAGAVRAGEEHPRTPSSTRPGEEEPAGLDPAEFNDYDSDETFEDAEPGHTARTYPYTCRVIFGYQGRQADELSIAQGEELEVIEDGDMEEWVKARNKAGQIGYVPEKYLLSLGCVGSEPSLATGTGVVGPSGAALQRQLSSIMAAELVLEPGAWLVRALYDYEGQSPEELSFPEGAIIRVLPRAEDEVDDGFWTGDFDGRVGVFPSLVVEELTGARGMAGQELPSPSPPPFSPPGLVPGSSVGSNPSPETLLGGECWGSGGVWEGPQSVSELLRGCSWQAGGHGQRAELSRPVGHPHPSAPCASPTTRQSPRPRAGPQLTLGMPLALPGLHSLHPSETCPPSLGCSPGAGDSVEGSRTFPAPCCSPSWSLQGLHPAQSCLQGAPASPYGTGQPCPSPMALLPQAPLPLLMLGTAPCLVRAGGGHAPIKPVRSTAVFSSFNGFSSSIYSAL</sequence>
<dbReference type="PANTHER" id="PTHR15735">
    <property type="entry name" value="FCH AND DOUBLE SH3 DOMAINS PROTEIN"/>
    <property type="match status" value="1"/>
</dbReference>
<keyword evidence="14" id="KW-1185">Reference proteome</keyword>
<organism evidence="13 14">
    <name type="scientific">Anser cygnoides</name>
    <name type="common">Swan goose</name>
    <dbReference type="NCBI Taxonomy" id="8845"/>
    <lineage>
        <taxon>Eukaryota</taxon>
        <taxon>Metazoa</taxon>
        <taxon>Chordata</taxon>
        <taxon>Craniata</taxon>
        <taxon>Vertebrata</taxon>
        <taxon>Euteleostomi</taxon>
        <taxon>Archelosauria</taxon>
        <taxon>Archosauria</taxon>
        <taxon>Dinosauria</taxon>
        <taxon>Saurischia</taxon>
        <taxon>Theropoda</taxon>
        <taxon>Coelurosauria</taxon>
        <taxon>Aves</taxon>
        <taxon>Neognathae</taxon>
        <taxon>Galloanserae</taxon>
        <taxon>Anseriformes</taxon>
        <taxon>Anatidae</taxon>
        <taxon>Anserinae</taxon>
        <taxon>Anser</taxon>
    </lineage>
</organism>
<accession>A0A8B9DN49</accession>
<evidence type="ECO:0000256" key="6">
    <source>
        <dbReference type="ARBA" id="ARBA00023273"/>
    </source>
</evidence>
<feature type="domain" description="SH3" evidence="11">
    <location>
        <begin position="432"/>
        <end position="495"/>
    </location>
</feature>
<dbReference type="InterPro" id="IPR001452">
    <property type="entry name" value="SH3_domain"/>
</dbReference>
<dbReference type="AlphaFoldDB" id="A0A8B9DN49"/>
<keyword evidence="4 8" id="KW-0175">Coiled coil</keyword>
<reference evidence="13" key="1">
    <citation type="submission" date="2025-08" db="UniProtKB">
        <authorList>
            <consortium name="Ensembl"/>
        </authorList>
    </citation>
    <scope>IDENTIFICATION</scope>
</reference>
<evidence type="ECO:0000256" key="4">
    <source>
        <dbReference type="ARBA" id="ARBA00023054"/>
    </source>
</evidence>
<feature type="coiled-coil region" evidence="9">
    <location>
        <begin position="225"/>
        <end position="267"/>
    </location>
</feature>
<dbReference type="Gene3D" id="2.30.30.40">
    <property type="entry name" value="SH3 Domains"/>
    <property type="match status" value="2"/>
</dbReference>
<keyword evidence="3" id="KW-0597">Phosphoprotein</keyword>
<evidence type="ECO:0000256" key="1">
    <source>
        <dbReference type="ARBA" id="ARBA00004316"/>
    </source>
</evidence>
<keyword evidence="2 7" id="KW-0728">SH3 domain</keyword>
<dbReference type="Gene3D" id="1.20.1270.60">
    <property type="entry name" value="Arfaptin homology (AH) domain/BAR domain"/>
    <property type="match status" value="1"/>
</dbReference>
<feature type="region of interest" description="Disordered" evidence="10">
    <location>
        <begin position="564"/>
        <end position="608"/>
    </location>
</feature>
<dbReference type="Pfam" id="PF14604">
    <property type="entry name" value="SH3_9"/>
    <property type="match status" value="1"/>
</dbReference>
<evidence type="ECO:0000256" key="3">
    <source>
        <dbReference type="ARBA" id="ARBA00022553"/>
    </source>
</evidence>
<evidence type="ECO:0000256" key="10">
    <source>
        <dbReference type="SAM" id="MobiDB-lite"/>
    </source>
</evidence>
<evidence type="ECO:0000256" key="9">
    <source>
        <dbReference type="SAM" id="Coils"/>
    </source>
</evidence>
<dbReference type="SUPFAM" id="SSF50044">
    <property type="entry name" value="SH3-domain"/>
    <property type="match status" value="2"/>
</dbReference>
<feature type="region of interest" description="Disordered" evidence="10">
    <location>
        <begin position="288"/>
        <end position="331"/>
    </location>
</feature>
<dbReference type="SMART" id="SM00326">
    <property type="entry name" value="SH3"/>
    <property type="match status" value="2"/>
</dbReference>
<evidence type="ECO:0000259" key="12">
    <source>
        <dbReference type="PROSITE" id="PS51741"/>
    </source>
</evidence>
<protein>
    <submittedName>
        <fullName evidence="13">FCH and double SH3 domains 1</fullName>
    </submittedName>
</protein>
<dbReference type="Ensembl" id="ENSACDT00005009379.1">
    <property type="protein sequence ID" value="ENSACDP00005007771.1"/>
    <property type="gene ID" value="ENSACDG00005005698.1"/>
</dbReference>
<evidence type="ECO:0000259" key="11">
    <source>
        <dbReference type="PROSITE" id="PS50002"/>
    </source>
</evidence>
<dbReference type="InterPro" id="IPR031160">
    <property type="entry name" value="F_BAR_dom"/>
</dbReference>
<feature type="coiled-coil region" evidence="9">
    <location>
        <begin position="2"/>
        <end position="29"/>
    </location>
</feature>
<feature type="domain" description="SH3" evidence="11">
    <location>
        <begin position="334"/>
        <end position="395"/>
    </location>
</feature>
<dbReference type="GO" id="GO:1902905">
    <property type="term" value="P:positive regulation of supramolecular fiber organization"/>
    <property type="evidence" value="ECO:0007669"/>
    <property type="project" value="UniProtKB-ARBA"/>
</dbReference>
<feature type="compositionally biased region" description="Acidic residues" evidence="10">
    <location>
        <begin position="313"/>
        <end position="326"/>
    </location>
</feature>
<dbReference type="GO" id="GO:0007274">
    <property type="term" value="P:neuromuscular synaptic transmission"/>
    <property type="evidence" value="ECO:0007669"/>
    <property type="project" value="TreeGrafter"/>
</dbReference>
<dbReference type="GO" id="GO:0008289">
    <property type="term" value="F:lipid binding"/>
    <property type="evidence" value="ECO:0007669"/>
    <property type="project" value="UniProtKB-KW"/>
</dbReference>
<feature type="compositionally biased region" description="Low complexity" evidence="10">
    <location>
        <begin position="518"/>
        <end position="529"/>
    </location>
</feature>
<evidence type="ECO:0000313" key="14">
    <source>
        <dbReference type="Proteomes" id="UP000694521"/>
    </source>
</evidence>
<dbReference type="PROSITE" id="PS51741">
    <property type="entry name" value="F_BAR"/>
    <property type="match status" value="1"/>
</dbReference>
<reference evidence="13" key="2">
    <citation type="submission" date="2025-09" db="UniProtKB">
        <authorList>
            <consortium name="Ensembl"/>
        </authorList>
    </citation>
    <scope>IDENTIFICATION</scope>
</reference>
<dbReference type="InterPro" id="IPR036028">
    <property type="entry name" value="SH3-like_dom_sf"/>
</dbReference>